<dbReference type="Pfam" id="PF07714">
    <property type="entry name" value="PK_Tyr_Ser-Thr"/>
    <property type="match status" value="1"/>
</dbReference>
<protein>
    <submittedName>
        <fullName evidence="2">Kinase-like domain-containing protein</fullName>
    </submittedName>
</protein>
<dbReference type="GO" id="GO:0004672">
    <property type="term" value="F:protein kinase activity"/>
    <property type="evidence" value="ECO:0007669"/>
    <property type="project" value="InterPro"/>
</dbReference>
<dbReference type="InterPro" id="IPR000719">
    <property type="entry name" value="Prot_kinase_dom"/>
</dbReference>
<organism evidence="2 3">
    <name type="scientific">Rhizophagus clarus</name>
    <dbReference type="NCBI Taxonomy" id="94130"/>
    <lineage>
        <taxon>Eukaryota</taxon>
        <taxon>Fungi</taxon>
        <taxon>Fungi incertae sedis</taxon>
        <taxon>Mucoromycota</taxon>
        <taxon>Glomeromycotina</taxon>
        <taxon>Glomeromycetes</taxon>
        <taxon>Glomerales</taxon>
        <taxon>Glomeraceae</taxon>
        <taxon>Rhizophagus</taxon>
    </lineage>
</organism>
<name>A0A8H3L4V6_9GLOM</name>
<dbReference type="EMBL" id="BLAL01000047">
    <property type="protein sequence ID" value="GES80005.1"/>
    <property type="molecule type" value="Genomic_DNA"/>
</dbReference>
<dbReference type="GO" id="GO:0005524">
    <property type="term" value="F:ATP binding"/>
    <property type="evidence" value="ECO:0007669"/>
    <property type="project" value="InterPro"/>
</dbReference>
<reference evidence="2" key="1">
    <citation type="submission" date="2019-10" db="EMBL/GenBank/DDBJ databases">
        <title>Conservation and host-specific expression of non-tandemly repeated heterogenous ribosome RNA gene in arbuscular mycorrhizal fungi.</title>
        <authorList>
            <person name="Maeda T."/>
            <person name="Kobayashi Y."/>
            <person name="Nakagawa T."/>
            <person name="Ezawa T."/>
            <person name="Yamaguchi K."/>
            <person name="Bino T."/>
            <person name="Nishimoto Y."/>
            <person name="Shigenobu S."/>
            <person name="Kawaguchi M."/>
        </authorList>
    </citation>
    <scope>NUCLEOTIDE SEQUENCE</scope>
    <source>
        <strain evidence="2">HR1</strain>
    </source>
</reference>
<gene>
    <name evidence="2" type="ORF">RCL2_000730600</name>
</gene>
<evidence type="ECO:0000313" key="3">
    <source>
        <dbReference type="Proteomes" id="UP000615446"/>
    </source>
</evidence>
<evidence type="ECO:0000259" key="1">
    <source>
        <dbReference type="PROSITE" id="PS50011"/>
    </source>
</evidence>
<dbReference type="AlphaFoldDB" id="A0A8H3L4V6"/>
<sequence length="110" mass="13033">MAKYCFMFWFYTKPLNGEYILIMNKMDVNLRKYLQQNYDQLTWKERIQIAANISSALIDIHKENLIHKDLHSGNRLYSKLDQNWYICDLGFCGPVDKLLNGVYGKLSYIA</sequence>
<evidence type="ECO:0000313" key="2">
    <source>
        <dbReference type="EMBL" id="GES80005.1"/>
    </source>
</evidence>
<comment type="caution">
    <text evidence="2">The sequence shown here is derived from an EMBL/GenBank/DDBJ whole genome shotgun (WGS) entry which is preliminary data.</text>
</comment>
<feature type="domain" description="Protein kinase" evidence="1">
    <location>
        <begin position="1"/>
        <end position="110"/>
    </location>
</feature>
<dbReference type="PROSITE" id="PS50011">
    <property type="entry name" value="PROTEIN_KINASE_DOM"/>
    <property type="match status" value="1"/>
</dbReference>
<keyword evidence="2" id="KW-0808">Transferase</keyword>
<dbReference type="Gene3D" id="1.10.510.10">
    <property type="entry name" value="Transferase(Phosphotransferase) domain 1"/>
    <property type="match status" value="1"/>
</dbReference>
<dbReference type="InterPro" id="IPR011009">
    <property type="entry name" value="Kinase-like_dom_sf"/>
</dbReference>
<dbReference type="InterPro" id="IPR001245">
    <property type="entry name" value="Ser-Thr/Tyr_kinase_cat_dom"/>
</dbReference>
<proteinExistence type="predicted"/>
<keyword evidence="2" id="KW-0418">Kinase</keyword>
<dbReference type="Proteomes" id="UP000615446">
    <property type="component" value="Unassembled WGS sequence"/>
</dbReference>
<accession>A0A8H3L4V6</accession>
<dbReference type="OrthoDB" id="2410497at2759"/>
<dbReference type="SUPFAM" id="SSF56112">
    <property type="entry name" value="Protein kinase-like (PK-like)"/>
    <property type="match status" value="1"/>
</dbReference>